<proteinExistence type="predicted"/>
<dbReference type="SUPFAM" id="SSF53850">
    <property type="entry name" value="Periplasmic binding protein-like II"/>
    <property type="match status" value="1"/>
</dbReference>
<evidence type="ECO:0000313" key="2">
    <source>
        <dbReference type="Proteomes" id="UP000629365"/>
    </source>
</evidence>
<evidence type="ECO:0008006" key="3">
    <source>
        <dbReference type="Google" id="ProtNLM"/>
    </source>
</evidence>
<keyword evidence="2" id="KW-1185">Reference proteome</keyword>
<organism evidence="1 2">
    <name type="scientific">Microbacterium murale</name>
    <dbReference type="NCBI Taxonomy" id="1081040"/>
    <lineage>
        <taxon>Bacteria</taxon>
        <taxon>Bacillati</taxon>
        <taxon>Actinomycetota</taxon>
        <taxon>Actinomycetes</taxon>
        <taxon>Micrococcales</taxon>
        <taxon>Microbacteriaceae</taxon>
        <taxon>Microbacterium</taxon>
    </lineage>
</organism>
<dbReference type="InterPro" id="IPR006059">
    <property type="entry name" value="SBP"/>
</dbReference>
<dbReference type="PANTHER" id="PTHR43649:SF14">
    <property type="entry name" value="BLR3389 PROTEIN"/>
    <property type="match status" value="1"/>
</dbReference>
<dbReference type="InterPro" id="IPR050490">
    <property type="entry name" value="Bact_solute-bd_prot1"/>
</dbReference>
<dbReference type="EMBL" id="BMCM01000007">
    <property type="protein sequence ID" value="GGD89036.1"/>
    <property type="molecule type" value="Genomic_DNA"/>
</dbReference>
<dbReference type="PROSITE" id="PS51257">
    <property type="entry name" value="PROKAR_LIPOPROTEIN"/>
    <property type="match status" value="1"/>
</dbReference>
<accession>A0ABQ1S2G7</accession>
<protein>
    <recommendedName>
        <fullName evidence="3">Extracellular solute-binding protein</fullName>
    </recommendedName>
</protein>
<evidence type="ECO:0000313" key="1">
    <source>
        <dbReference type="EMBL" id="GGD89036.1"/>
    </source>
</evidence>
<dbReference type="Gene3D" id="3.40.190.10">
    <property type="entry name" value="Periplasmic binding protein-like II"/>
    <property type="match status" value="2"/>
</dbReference>
<name>A0ABQ1S2G7_9MICO</name>
<sequence length="425" mass="46633">MQRREFLIGAGLAGIGAMLAGCTGVESVSPGRGGAIQFFNDAASWGPGYKAAGAELLKKTGWSIDPQTIPNATAYEQVVRSLLQTKNPPDLVKWGSGYRMQDLARTGGLADLTNAWEGSVAKGWLDDSLRSAFSYGDGVYGLPLIQGFYVMFYNVAVFDRLGLKAPKTWNEFIDVCESLKAADITPIGTTQVNIWPVANWFSMLATAYDPEWFVRLCDNRASFEDDEAEGLMDLWQKMIDKGYHTSADSLSDNFPAMLQSEKVGMWPTPVSWSSQSLQALGMQSGEDYDAFLLPMVNGDAQSVVTEVAGLVVPERSLNVADVTKAMCSWLDPQVQQPWSDFLSGSSANPTVPWTDKVSQRLQTEIRRDDVQVVNRYWEASPPPLVVGVTQDLGGFMANPNNPEAVLASLNQKAMSEWSYWTEATR</sequence>
<comment type="caution">
    <text evidence="1">The sequence shown here is derived from an EMBL/GenBank/DDBJ whole genome shotgun (WGS) entry which is preliminary data.</text>
</comment>
<reference evidence="2" key="1">
    <citation type="journal article" date="2019" name="Int. J. Syst. Evol. Microbiol.">
        <title>The Global Catalogue of Microorganisms (GCM) 10K type strain sequencing project: providing services to taxonomists for standard genome sequencing and annotation.</title>
        <authorList>
            <consortium name="The Broad Institute Genomics Platform"/>
            <consortium name="The Broad Institute Genome Sequencing Center for Infectious Disease"/>
            <person name="Wu L."/>
            <person name="Ma J."/>
        </authorList>
    </citation>
    <scope>NUCLEOTIDE SEQUENCE [LARGE SCALE GENOMIC DNA]</scope>
    <source>
        <strain evidence="2">CCM 7640</strain>
    </source>
</reference>
<dbReference type="PANTHER" id="PTHR43649">
    <property type="entry name" value="ARABINOSE-BINDING PROTEIN-RELATED"/>
    <property type="match status" value="1"/>
</dbReference>
<gene>
    <name evidence="1" type="ORF">GCM10007269_34600</name>
</gene>
<dbReference type="Pfam" id="PF01547">
    <property type="entry name" value="SBP_bac_1"/>
    <property type="match status" value="1"/>
</dbReference>
<dbReference type="Proteomes" id="UP000629365">
    <property type="component" value="Unassembled WGS sequence"/>
</dbReference>